<dbReference type="InterPro" id="IPR016732">
    <property type="entry name" value="UCP018688"/>
</dbReference>
<evidence type="ECO:0000313" key="3">
    <source>
        <dbReference type="Proteomes" id="UP000199659"/>
    </source>
</evidence>
<evidence type="ECO:0000259" key="1">
    <source>
        <dbReference type="Pfam" id="PF09924"/>
    </source>
</evidence>
<feature type="domain" description="Phosphatidylglycerol lysyltransferase C-terminal" evidence="1">
    <location>
        <begin position="22"/>
        <end position="292"/>
    </location>
</feature>
<dbReference type="EMBL" id="FOYZ01000009">
    <property type="protein sequence ID" value="SFR91668.1"/>
    <property type="molecule type" value="Genomic_DNA"/>
</dbReference>
<accession>A0A1I6KKV0</accession>
<dbReference type="InterPro" id="IPR024320">
    <property type="entry name" value="LPG_synthase_C"/>
</dbReference>
<dbReference type="PANTHER" id="PTHR41373">
    <property type="entry name" value="DUF2156 DOMAIN-CONTAINING PROTEIN"/>
    <property type="match status" value="1"/>
</dbReference>
<dbReference type="Gene3D" id="3.40.630.30">
    <property type="match status" value="1"/>
</dbReference>
<dbReference type="PANTHER" id="PTHR41373:SF1">
    <property type="entry name" value="PHOSPHATIDYLGLYCEROL LYSYLTRANSFERASE C-TERMINAL DOMAIN-CONTAINING PROTEIN"/>
    <property type="match status" value="1"/>
</dbReference>
<dbReference type="STRING" id="37658.SAMN05661086_02487"/>
<keyword evidence="3" id="KW-1185">Reference proteome</keyword>
<dbReference type="RefSeq" id="WP_092561246.1">
    <property type="nucleotide sequence ID" value="NZ_FOYZ01000009.1"/>
</dbReference>
<dbReference type="OrthoDB" id="9765580at2"/>
<dbReference type="SUPFAM" id="SSF55729">
    <property type="entry name" value="Acyl-CoA N-acyltransferases (Nat)"/>
    <property type="match status" value="2"/>
</dbReference>
<name>A0A1I6KKV0_9FIRM</name>
<organism evidence="2 3">
    <name type="scientific">Anaeromicropila populeti</name>
    <dbReference type="NCBI Taxonomy" id="37658"/>
    <lineage>
        <taxon>Bacteria</taxon>
        <taxon>Bacillati</taxon>
        <taxon>Bacillota</taxon>
        <taxon>Clostridia</taxon>
        <taxon>Lachnospirales</taxon>
        <taxon>Lachnospiraceae</taxon>
        <taxon>Anaeromicropila</taxon>
    </lineage>
</organism>
<proteinExistence type="predicted"/>
<dbReference type="PIRSF" id="PIRSF018688">
    <property type="entry name" value="UCP018688"/>
    <property type="match status" value="1"/>
</dbReference>
<dbReference type="AlphaFoldDB" id="A0A1I6KKV0"/>
<gene>
    <name evidence="2" type="ORF">SAMN05661086_02487</name>
</gene>
<sequence length="296" mass="34524">MLTFRKIELSDKEWIQECLRKSDFKGCEYSFGNNYIWRNVYQLEICNVDGFYCVRSGKGEKKMYSFPAGSGDLKGTLELLMSDAKETGREFFLRGITENQISVLDELFPGRFQYELIRDDSDYIYTVEKLSTLSGKKLHGKRNHIARFKDNPNWIYESISHENMEDCKDMNRRWCEQYSCKDNPGLKEEICAVKNALNNFKELGFVGGLIRRDGEVIAYTIGEPLSSDTFVVHIEKAFHEIQGAYPMINQQFVLHECQNYKYVNREEDTGDEGLRKAKMSYYPDILLDKYIASYKG</sequence>
<protein>
    <recommendedName>
        <fullName evidence="1">Phosphatidylglycerol lysyltransferase C-terminal domain-containing protein</fullName>
    </recommendedName>
</protein>
<dbReference type="Proteomes" id="UP000199659">
    <property type="component" value="Unassembled WGS sequence"/>
</dbReference>
<reference evidence="2 3" key="1">
    <citation type="submission" date="2016-10" db="EMBL/GenBank/DDBJ databases">
        <authorList>
            <person name="de Groot N.N."/>
        </authorList>
    </citation>
    <scope>NUCLEOTIDE SEQUENCE [LARGE SCALE GENOMIC DNA]</scope>
    <source>
        <strain evidence="2 3">743A</strain>
    </source>
</reference>
<evidence type="ECO:0000313" key="2">
    <source>
        <dbReference type="EMBL" id="SFR91668.1"/>
    </source>
</evidence>
<dbReference type="Pfam" id="PF09924">
    <property type="entry name" value="LPG_synthase_C"/>
    <property type="match status" value="1"/>
</dbReference>
<dbReference type="InterPro" id="IPR016181">
    <property type="entry name" value="Acyl_CoA_acyltransferase"/>
</dbReference>